<dbReference type="EMBL" id="JBHTLH010000042">
    <property type="protein sequence ID" value="MFD1126094.1"/>
    <property type="molecule type" value="Genomic_DNA"/>
</dbReference>
<dbReference type="InterPro" id="IPR058660">
    <property type="entry name" value="WHD_DnaB"/>
</dbReference>
<proteinExistence type="inferred from homology"/>
<accession>A0ABW3PFT4</accession>
<dbReference type="Pfam" id="PF07261">
    <property type="entry name" value="DnaB_2"/>
    <property type="match status" value="1"/>
</dbReference>
<gene>
    <name evidence="5" type="ORF">ACFQ22_12105</name>
</gene>
<keyword evidence="6" id="KW-1185">Reference proteome</keyword>
<dbReference type="Proteomes" id="UP001597156">
    <property type="component" value="Unassembled WGS sequence"/>
</dbReference>
<comment type="similarity">
    <text evidence="1">Belongs to the DnaB/DnaD family.</text>
</comment>
<evidence type="ECO:0000256" key="1">
    <source>
        <dbReference type="ARBA" id="ARBA00093462"/>
    </source>
</evidence>
<evidence type="ECO:0000259" key="3">
    <source>
        <dbReference type="Pfam" id="PF07261"/>
    </source>
</evidence>
<organism evidence="5 6">
    <name type="scientific">Lentilactobacillus raoultii</name>
    <dbReference type="NCBI Taxonomy" id="1987503"/>
    <lineage>
        <taxon>Bacteria</taxon>
        <taxon>Bacillati</taxon>
        <taxon>Bacillota</taxon>
        <taxon>Bacilli</taxon>
        <taxon>Lactobacillales</taxon>
        <taxon>Lactobacillaceae</taxon>
        <taxon>Lentilactobacillus</taxon>
    </lineage>
</organism>
<evidence type="ECO:0000259" key="4">
    <source>
        <dbReference type="Pfam" id="PF25888"/>
    </source>
</evidence>
<evidence type="ECO:0000256" key="2">
    <source>
        <dbReference type="SAM" id="MobiDB-lite"/>
    </source>
</evidence>
<comment type="caution">
    <text evidence="5">The sequence shown here is derived from an EMBL/GenBank/DDBJ whole genome shotgun (WGS) entry which is preliminary data.</text>
</comment>
<feature type="region of interest" description="Disordered" evidence="2">
    <location>
        <begin position="405"/>
        <end position="485"/>
    </location>
</feature>
<dbReference type="InterPro" id="IPR006343">
    <property type="entry name" value="DnaB/C_C"/>
</dbReference>
<protein>
    <submittedName>
        <fullName evidence="5">DnaD domain protein</fullName>
    </submittedName>
</protein>
<feature type="domain" description="DnaB/C C-terminal" evidence="3">
    <location>
        <begin position="323"/>
        <end position="394"/>
    </location>
</feature>
<name>A0ABW3PFT4_9LACO</name>
<dbReference type="Pfam" id="PF25888">
    <property type="entry name" value="WHD_DnaB"/>
    <property type="match status" value="1"/>
</dbReference>
<feature type="compositionally biased region" description="Basic residues" evidence="2">
    <location>
        <begin position="474"/>
        <end position="485"/>
    </location>
</feature>
<sequence length="485" mass="54539">MLDSENKLTPDSKYIILNPSANQNVNRSVLTNLYLPIIGRGAVDLYDLLWSLSISDHNQLKLHKHFELQSMLDVGIDKLLQYRRKLEAVNLLTTSISLTSADSYVYSLKKPSSATEFLKTDVLSILLLGKVGEETYRRIVARLFIPTPNVGKVRNVSASILDIFQIPRKSFKNIPGPVNTVKRTITENRAQIAAQNLMPSSDEFDFNLLLDILHNSYVDLNSVEKNRSLILSEYALYGMDELKMGELVEKATNLNTNKLNPKSLKFIINREYTQPDIKGRAIQNVTAKKESKPDPQIADLLKDPGLQAVLQSAKENAPIAFLKMIKDRRGGIVSSNEAWAVSNLVSKGLFSKEVINTLIYYVLVDLGKTALNQNLFNTIADRWAQKGVSDAESALLEIKKYQDEREQKSQSVQQSSPRKYGSGPRRRMVEELPDWAKKQKQEDEQAAKEAEEAAKETKAPDAAERKRVNEALARIRKRKQQGGGA</sequence>
<evidence type="ECO:0000313" key="6">
    <source>
        <dbReference type="Proteomes" id="UP001597156"/>
    </source>
</evidence>
<evidence type="ECO:0000313" key="5">
    <source>
        <dbReference type="EMBL" id="MFD1126094.1"/>
    </source>
</evidence>
<reference evidence="6" key="1">
    <citation type="journal article" date="2019" name="Int. J. Syst. Evol. Microbiol.">
        <title>The Global Catalogue of Microorganisms (GCM) 10K type strain sequencing project: providing services to taxonomists for standard genome sequencing and annotation.</title>
        <authorList>
            <consortium name="The Broad Institute Genomics Platform"/>
            <consortium name="The Broad Institute Genome Sequencing Center for Infectious Disease"/>
            <person name="Wu L."/>
            <person name="Ma J."/>
        </authorList>
    </citation>
    <scope>NUCLEOTIDE SEQUENCE [LARGE SCALE GENOMIC DNA]</scope>
    <source>
        <strain evidence="6">CCUG 71848</strain>
    </source>
</reference>
<feature type="domain" description="Replicative helicase loading/DNA remodeling protein DnaB N-terminal winged helix" evidence="4">
    <location>
        <begin position="10"/>
        <end position="264"/>
    </location>
</feature>
<feature type="compositionally biased region" description="Basic and acidic residues" evidence="2">
    <location>
        <begin position="427"/>
        <end position="469"/>
    </location>
</feature>
<dbReference type="RefSeq" id="WP_121978494.1">
    <property type="nucleotide sequence ID" value="NZ_JBHTLH010000042.1"/>
</dbReference>